<dbReference type="GO" id="GO:0046872">
    <property type="term" value="F:metal ion binding"/>
    <property type="evidence" value="ECO:0007669"/>
    <property type="project" value="UniProtKB-KW"/>
</dbReference>
<dbReference type="eggNOG" id="ENOG502S5ES">
    <property type="taxonomic scope" value="Eukaryota"/>
</dbReference>
<dbReference type="OrthoDB" id="423598at2759"/>
<evidence type="ECO:0000256" key="5">
    <source>
        <dbReference type="ARBA" id="ARBA00034078"/>
    </source>
</evidence>
<dbReference type="PROSITE" id="PS51296">
    <property type="entry name" value="RIESKE"/>
    <property type="match status" value="1"/>
</dbReference>
<keyword evidence="2" id="KW-0479">Metal-binding</keyword>
<dbReference type="PANTHER" id="PTHR21496:SF0">
    <property type="entry name" value="RIESKE DOMAIN-CONTAINING PROTEIN"/>
    <property type="match status" value="1"/>
</dbReference>
<proteinExistence type="predicted"/>
<evidence type="ECO:0000256" key="3">
    <source>
        <dbReference type="ARBA" id="ARBA00023004"/>
    </source>
</evidence>
<evidence type="ECO:0000313" key="8">
    <source>
        <dbReference type="EMBL" id="CBN77428.1"/>
    </source>
</evidence>
<keyword evidence="3" id="KW-0408">Iron</keyword>
<evidence type="ECO:0000256" key="2">
    <source>
        <dbReference type="ARBA" id="ARBA00022723"/>
    </source>
</evidence>
<feature type="signal peptide" evidence="6">
    <location>
        <begin position="1"/>
        <end position="18"/>
    </location>
</feature>
<keyword evidence="4" id="KW-0411">Iron-sulfur</keyword>
<organism evidence="8 9">
    <name type="scientific">Ectocarpus siliculosus</name>
    <name type="common">Brown alga</name>
    <name type="synonym">Conferva siliculosa</name>
    <dbReference type="NCBI Taxonomy" id="2880"/>
    <lineage>
        <taxon>Eukaryota</taxon>
        <taxon>Sar</taxon>
        <taxon>Stramenopiles</taxon>
        <taxon>Ochrophyta</taxon>
        <taxon>PX clade</taxon>
        <taxon>Phaeophyceae</taxon>
        <taxon>Ectocarpales</taxon>
        <taxon>Ectocarpaceae</taxon>
        <taxon>Ectocarpus</taxon>
    </lineage>
</organism>
<accession>D8LQ48</accession>
<dbReference type="GO" id="GO:0051537">
    <property type="term" value="F:2 iron, 2 sulfur cluster binding"/>
    <property type="evidence" value="ECO:0007669"/>
    <property type="project" value="UniProtKB-KW"/>
</dbReference>
<dbReference type="Proteomes" id="UP000002630">
    <property type="component" value="Linkage Group LG27"/>
</dbReference>
<keyword evidence="9" id="KW-1185">Reference proteome</keyword>
<keyword evidence="1" id="KW-0001">2Fe-2S</keyword>
<dbReference type="Gene3D" id="2.102.10.10">
    <property type="entry name" value="Rieske [2Fe-2S] iron-sulphur domain"/>
    <property type="match status" value="1"/>
</dbReference>
<evidence type="ECO:0000256" key="1">
    <source>
        <dbReference type="ARBA" id="ARBA00022714"/>
    </source>
</evidence>
<gene>
    <name evidence="8" type="ORF">Esi_0059_0038</name>
</gene>
<dbReference type="PANTHER" id="PTHR21496">
    <property type="entry name" value="FERREDOXIN-RELATED"/>
    <property type="match status" value="1"/>
</dbReference>
<protein>
    <submittedName>
        <fullName evidence="8">Ferredoxin component</fullName>
    </submittedName>
</protein>
<dbReference type="OMA" id="ANICPHL"/>
<comment type="cofactor">
    <cofactor evidence="5">
        <name>[2Fe-2S] cluster</name>
        <dbReference type="ChEBI" id="CHEBI:190135"/>
    </cofactor>
</comment>
<feature type="domain" description="Rieske" evidence="7">
    <location>
        <begin position="51"/>
        <end position="164"/>
    </location>
</feature>
<evidence type="ECO:0000256" key="4">
    <source>
        <dbReference type="ARBA" id="ARBA00023014"/>
    </source>
</evidence>
<feature type="chain" id="PRO_5003117389" evidence="6">
    <location>
        <begin position="19"/>
        <end position="194"/>
    </location>
</feature>
<dbReference type="EMBL" id="FN648807">
    <property type="protein sequence ID" value="CBN77428.1"/>
    <property type="molecule type" value="Genomic_DNA"/>
</dbReference>
<dbReference type="EMBL" id="FN649752">
    <property type="protein sequence ID" value="CBN77428.1"/>
    <property type="molecule type" value="Genomic_DNA"/>
</dbReference>
<dbReference type="Pfam" id="PF00355">
    <property type="entry name" value="Rieske"/>
    <property type="match status" value="1"/>
</dbReference>
<dbReference type="InParanoid" id="D8LQ48"/>
<evidence type="ECO:0000256" key="6">
    <source>
        <dbReference type="SAM" id="SignalP"/>
    </source>
</evidence>
<name>D8LQ48_ECTSI</name>
<dbReference type="AlphaFoldDB" id="D8LQ48"/>
<evidence type="ECO:0000313" key="9">
    <source>
        <dbReference type="Proteomes" id="UP000002630"/>
    </source>
</evidence>
<keyword evidence="6" id="KW-0732">Signal</keyword>
<dbReference type="SUPFAM" id="SSF50022">
    <property type="entry name" value="ISP domain"/>
    <property type="match status" value="1"/>
</dbReference>
<reference evidence="8 9" key="1">
    <citation type="journal article" date="2010" name="Nature">
        <title>The Ectocarpus genome and the independent evolution of multicellularity in brown algae.</title>
        <authorList>
            <person name="Cock J.M."/>
            <person name="Sterck L."/>
            <person name="Rouze P."/>
            <person name="Scornet D."/>
            <person name="Allen A.E."/>
            <person name="Amoutzias G."/>
            <person name="Anthouard V."/>
            <person name="Artiguenave F."/>
            <person name="Aury J.M."/>
            <person name="Badger J.H."/>
            <person name="Beszteri B."/>
            <person name="Billiau K."/>
            <person name="Bonnet E."/>
            <person name="Bothwell J.H."/>
            <person name="Bowler C."/>
            <person name="Boyen C."/>
            <person name="Brownlee C."/>
            <person name="Carrano C.J."/>
            <person name="Charrier B."/>
            <person name="Cho G.Y."/>
            <person name="Coelho S.M."/>
            <person name="Collen J."/>
            <person name="Corre E."/>
            <person name="Da Silva C."/>
            <person name="Delage L."/>
            <person name="Delaroque N."/>
            <person name="Dittami S.M."/>
            <person name="Doulbeau S."/>
            <person name="Elias M."/>
            <person name="Farnham G."/>
            <person name="Gachon C.M."/>
            <person name="Gschloessl B."/>
            <person name="Heesch S."/>
            <person name="Jabbari K."/>
            <person name="Jubin C."/>
            <person name="Kawai H."/>
            <person name="Kimura K."/>
            <person name="Kloareg B."/>
            <person name="Kupper F.C."/>
            <person name="Lang D."/>
            <person name="Le Bail A."/>
            <person name="Leblanc C."/>
            <person name="Lerouge P."/>
            <person name="Lohr M."/>
            <person name="Lopez P.J."/>
            <person name="Martens C."/>
            <person name="Maumus F."/>
            <person name="Michel G."/>
            <person name="Miranda-Saavedra D."/>
            <person name="Morales J."/>
            <person name="Moreau H."/>
            <person name="Motomura T."/>
            <person name="Nagasato C."/>
            <person name="Napoli C.A."/>
            <person name="Nelson D.R."/>
            <person name="Nyvall-Collen P."/>
            <person name="Peters A.F."/>
            <person name="Pommier C."/>
            <person name="Potin P."/>
            <person name="Poulain J."/>
            <person name="Quesneville H."/>
            <person name="Read B."/>
            <person name="Rensing S.A."/>
            <person name="Ritter A."/>
            <person name="Rousvoal S."/>
            <person name="Samanta M."/>
            <person name="Samson G."/>
            <person name="Schroeder D.C."/>
            <person name="Segurens B."/>
            <person name="Strittmatter M."/>
            <person name="Tonon T."/>
            <person name="Tregear J.W."/>
            <person name="Valentin K."/>
            <person name="von Dassow P."/>
            <person name="Yamagishi T."/>
            <person name="Van de Peer Y."/>
            <person name="Wincker P."/>
        </authorList>
    </citation>
    <scope>NUCLEOTIDE SEQUENCE [LARGE SCALE GENOMIC DNA]</scope>
    <source>
        <strain evidence="9">Ec32 / CCAP1310/4</strain>
    </source>
</reference>
<sequence>MKVSGVVCFMAAAGAANAFVAPSATRLGAVTRGESSLNMAVKKPAKKEEWVPVLKTSDIAPGELVGVTQDGQELLIAADLKGSIYATANICPHLGTPLDQGSINAAGALVCPLHKSAFSLEDGKLVGDWCPFPPVLGPLVLGRLEPAKDLAVFPVRASGGNIQVLINRNLKQEFESKYWTGLLDAQGKASGDYY</sequence>
<dbReference type="InterPro" id="IPR017941">
    <property type="entry name" value="Rieske_2Fe-2S"/>
</dbReference>
<evidence type="ECO:0000259" key="7">
    <source>
        <dbReference type="PROSITE" id="PS51296"/>
    </source>
</evidence>
<dbReference type="CDD" id="cd03467">
    <property type="entry name" value="Rieske"/>
    <property type="match status" value="1"/>
</dbReference>
<dbReference type="STRING" id="2880.D8LQ48"/>
<dbReference type="InterPro" id="IPR036922">
    <property type="entry name" value="Rieske_2Fe-2S_sf"/>
</dbReference>